<feature type="domain" description="HTH tetR-type" evidence="5">
    <location>
        <begin position="6"/>
        <end position="66"/>
    </location>
</feature>
<dbReference type="Gene3D" id="1.10.357.10">
    <property type="entry name" value="Tetracycline Repressor, domain 2"/>
    <property type="match status" value="1"/>
</dbReference>
<dbReference type="GO" id="GO:0003700">
    <property type="term" value="F:DNA-binding transcription factor activity"/>
    <property type="evidence" value="ECO:0007669"/>
    <property type="project" value="TreeGrafter"/>
</dbReference>
<protein>
    <submittedName>
        <fullName evidence="6">TetR family transcriptional regulator</fullName>
    </submittedName>
</protein>
<dbReference type="InterPro" id="IPR050109">
    <property type="entry name" value="HTH-type_TetR-like_transc_reg"/>
</dbReference>
<keyword evidence="3" id="KW-0804">Transcription</keyword>
<keyword evidence="1" id="KW-0805">Transcription regulation</keyword>
<evidence type="ECO:0000259" key="5">
    <source>
        <dbReference type="PROSITE" id="PS50977"/>
    </source>
</evidence>
<dbReference type="RefSeq" id="WP_220210817.1">
    <property type="nucleotide sequence ID" value="NZ_BNJK01000002.1"/>
</dbReference>
<dbReference type="Pfam" id="PF00440">
    <property type="entry name" value="TetR_N"/>
    <property type="match status" value="1"/>
</dbReference>
<dbReference type="PROSITE" id="PS50977">
    <property type="entry name" value="HTH_TETR_2"/>
    <property type="match status" value="1"/>
</dbReference>
<dbReference type="AlphaFoldDB" id="A0A8J3ITK4"/>
<comment type="caution">
    <text evidence="6">The sequence shown here is derived from an EMBL/GenBank/DDBJ whole genome shotgun (WGS) entry which is preliminary data.</text>
</comment>
<evidence type="ECO:0000313" key="7">
    <source>
        <dbReference type="Proteomes" id="UP000597444"/>
    </source>
</evidence>
<organism evidence="6 7">
    <name type="scientific">Reticulibacter mediterranei</name>
    <dbReference type="NCBI Taxonomy" id="2778369"/>
    <lineage>
        <taxon>Bacteria</taxon>
        <taxon>Bacillati</taxon>
        <taxon>Chloroflexota</taxon>
        <taxon>Ktedonobacteria</taxon>
        <taxon>Ktedonobacterales</taxon>
        <taxon>Reticulibacteraceae</taxon>
        <taxon>Reticulibacter</taxon>
    </lineage>
</organism>
<dbReference type="Proteomes" id="UP000597444">
    <property type="component" value="Unassembled WGS sequence"/>
</dbReference>
<dbReference type="EMBL" id="BNJK01000002">
    <property type="protein sequence ID" value="GHP00264.1"/>
    <property type="molecule type" value="Genomic_DNA"/>
</dbReference>
<sequence length="188" mass="21045">MGRWEPDARGRLEQAALDLYQERGFEQTTVTEIAERAGLTERTFFRHFVDKREVLFGQQDLLRTICVRTIEAAPASTLPLDAVATALEALVPVFQERHELVRQRQAVIAANPGLQERELLKEAWLTSAMAEALQRRGVTNPAASLAAEVGVIAFKTAFDHWVNEPDAQDLLRLIQVSRDQLKDIVAGT</sequence>
<dbReference type="PROSITE" id="PS01081">
    <property type="entry name" value="HTH_TETR_1"/>
    <property type="match status" value="1"/>
</dbReference>
<name>A0A8J3ITK4_9CHLR</name>
<dbReference type="GO" id="GO:0000976">
    <property type="term" value="F:transcription cis-regulatory region binding"/>
    <property type="evidence" value="ECO:0007669"/>
    <property type="project" value="TreeGrafter"/>
</dbReference>
<dbReference type="PANTHER" id="PTHR30055">
    <property type="entry name" value="HTH-TYPE TRANSCRIPTIONAL REGULATOR RUTR"/>
    <property type="match status" value="1"/>
</dbReference>
<evidence type="ECO:0000256" key="2">
    <source>
        <dbReference type="ARBA" id="ARBA00023125"/>
    </source>
</evidence>
<dbReference type="PANTHER" id="PTHR30055:SF238">
    <property type="entry name" value="MYCOFACTOCIN BIOSYNTHESIS TRANSCRIPTIONAL REGULATOR MFTR-RELATED"/>
    <property type="match status" value="1"/>
</dbReference>
<dbReference type="Pfam" id="PF17754">
    <property type="entry name" value="TetR_C_14"/>
    <property type="match status" value="1"/>
</dbReference>
<proteinExistence type="predicted"/>
<reference evidence="6" key="1">
    <citation type="submission" date="2020-10" db="EMBL/GenBank/DDBJ databases">
        <title>Taxonomic study of unclassified bacteria belonging to the class Ktedonobacteria.</title>
        <authorList>
            <person name="Yabe S."/>
            <person name="Wang C.M."/>
            <person name="Zheng Y."/>
            <person name="Sakai Y."/>
            <person name="Cavaletti L."/>
            <person name="Monciardini P."/>
            <person name="Donadio S."/>
        </authorList>
    </citation>
    <scope>NUCLEOTIDE SEQUENCE</scope>
    <source>
        <strain evidence="6">ID150040</strain>
    </source>
</reference>
<keyword evidence="7" id="KW-1185">Reference proteome</keyword>
<evidence type="ECO:0000256" key="1">
    <source>
        <dbReference type="ARBA" id="ARBA00023015"/>
    </source>
</evidence>
<dbReference type="InterPro" id="IPR041347">
    <property type="entry name" value="MftR_C"/>
</dbReference>
<feature type="DNA-binding region" description="H-T-H motif" evidence="4">
    <location>
        <begin position="29"/>
        <end position="48"/>
    </location>
</feature>
<evidence type="ECO:0000313" key="6">
    <source>
        <dbReference type="EMBL" id="GHP00264.1"/>
    </source>
</evidence>
<accession>A0A8J3ITK4</accession>
<gene>
    <name evidence="6" type="ORF">KSF_103110</name>
</gene>
<dbReference type="SUPFAM" id="SSF46689">
    <property type="entry name" value="Homeodomain-like"/>
    <property type="match status" value="1"/>
</dbReference>
<evidence type="ECO:0000256" key="3">
    <source>
        <dbReference type="ARBA" id="ARBA00023163"/>
    </source>
</evidence>
<dbReference type="InterPro" id="IPR001647">
    <property type="entry name" value="HTH_TetR"/>
</dbReference>
<dbReference type="PRINTS" id="PR00455">
    <property type="entry name" value="HTHTETR"/>
</dbReference>
<dbReference type="InterPro" id="IPR009057">
    <property type="entry name" value="Homeodomain-like_sf"/>
</dbReference>
<keyword evidence="2 4" id="KW-0238">DNA-binding</keyword>
<evidence type="ECO:0000256" key="4">
    <source>
        <dbReference type="PROSITE-ProRule" id="PRU00335"/>
    </source>
</evidence>
<dbReference type="InterPro" id="IPR023772">
    <property type="entry name" value="DNA-bd_HTH_TetR-type_CS"/>
</dbReference>